<accession>A0ABR1GY47</accession>
<dbReference type="InterPro" id="IPR018838">
    <property type="entry name" value="ZGRF1-like_N"/>
</dbReference>
<feature type="region of interest" description="Disordered" evidence="1">
    <location>
        <begin position="248"/>
        <end position="280"/>
    </location>
</feature>
<evidence type="ECO:0000256" key="1">
    <source>
        <dbReference type="SAM" id="MobiDB-lite"/>
    </source>
</evidence>
<proteinExistence type="predicted"/>
<feature type="region of interest" description="Disordered" evidence="1">
    <location>
        <begin position="309"/>
        <end position="333"/>
    </location>
</feature>
<feature type="domain" description="5'-3' DNA helicase ZGRF1-like N-terminal" evidence="2">
    <location>
        <begin position="20"/>
        <end position="101"/>
    </location>
</feature>
<feature type="region of interest" description="Disordered" evidence="1">
    <location>
        <begin position="373"/>
        <end position="455"/>
    </location>
</feature>
<feature type="region of interest" description="Disordered" evidence="1">
    <location>
        <begin position="701"/>
        <end position="752"/>
    </location>
</feature>
<dbReference type="InterPro" id="IPR052800">
    <property type="entry name" value="DNA_Repair_Helicase_ZGRF1"/>
</dbReference>
<sequence>MAASMRHGTAPGSLPTSASVLEFICLFTHDLKRKQKRWQDGTLKYHTFNKRIMVSDDRGHFIGDAHWQTGGDLEPGDEFELDRGAAIVQVSDCTGQREQDLTELLDKRAREVKKRRANAVSRTPRHSTIAVPSPVQDQSPHFQLRHRPLASIVGTPSRIGRAVISPHSPYEIRQMAQQPEQHERPAQAEDPPPPKRRKHDVSPPSKSSHARSLFGAALTLTPLPTTTPSAQVQVLRDRPNASLKSLLPTASDMDQNHRQPRYSIQQPVEVESSPDLSTTAPRRLSEVIKKPPKGVCHSVAESKKPKVIEVESSPDASTTGPRRLLKANTKRPTSIHCSITETKKLERRPLPDSSNIEALETLRSLPTLPASISVTSVQPKKRPVHSSPPRTANLQTRRHESTVTEEQKPNDTRLLKEKASRKETEIPRQLLDDHNRASPKDEPRTELRIRSRQRRGLLVMSEKHGQGHNPAKRSGNFDVTVESSTSLKSGHSQQCEVVMPNAEELTSADACSGQALKQNTPIERHEARIESATSVISADLQVLDDASKDGDDLPKRGLGPEIELRSIRTNGTGRSTGTGSDGTSSSKTNTRSLRDRRTRKQATQVATRGEEDEADPTATSLALKASDQMHGSRASKSSSSGPRIAKMARKSVKSKEIIGLVVPSDEPTMAPLTFAAPALVTNSIVGNTIVGNIAGGEAESSHVDETSKLTAQPDSVAQSAATGSSDDKSKVRPKARPTPRLTNPASRGKKAARLEDVAGLVPQTVIQLDPVVPTRVGAPKPRPASAKPSELPGFTKANGGAWSRHAEDLLGMTRPAEKQSRRR</sequence>
<feature type="compositionally biased region" description="Low complexity" evidence="1">
    <location>
        <begin position="581"/>
        <end position="590"/>
    </location>
</feature>
<dbReference type="Proteomes" id="UP001498476">
    <property type="component" value="Unassembled WGS sequence"/>
</dbReference>
<evidence type="ECO:0000259" key="2">
    <source>
        <dbReference type="Pfam" id="PF10382"/>
    </source>
</evidence>
<name>A0ABR1GY47_9HYPO</name>
<protein>
    <recommendedName>
        <fullName evidence="2">5'-3' DNA helicase ZGRF1-like N-terminal domain-containing protein</fullName>
    </recommendedName>
</protein>
<reference evidence="3 4" key="1">
    <citation type="journal article" date="2025" name="Microbiol. Resour. Announc.">
        <title>Draft genome sequences for Neonectria magnoliae and Neonectria punicea, canker pathogens of Liriodendron tulipifera and Acer saccharum in West Virginia.</title>
        <authorList>
            <person name="Petronek H.M."/>
            <person name="Kasson M.T."/>
            <person name="Metheny A.M."/>
            <person name="Stauder C.M."/>
            <person name="Lovett B."/>
            <person name="Lynch S.C."/>
            <person name="Garnas J.R."/>
            <person name="Kasson L.R."/>
            <person name="Stajich J.E."/>
        </authorList>
    </citation>
    <scope>NUCLEOTIDE SEQUENCE [LARGE SCALE GENOMIC DNA]</scope>
    <source>
        <strain evidence="3 4">NRRL 64653</strain>
    </source>
</reference>
<comment type="caution">
    <text evidence="3">The sequence shown here is derived from an EMBL/GenBank/DDBJ whole genome shotgun (WGS) entry which is preliminary data.</text>
</comment>
<dbReference type="EMBL" id="JAZAVJ010000126">
    <property type="protein sequence ID" value="KAK7413569.1"/>
    <property type="molecule type" value="Genomic_DNA"/>
</dbReference>
<feature type="region of interest" description="Disordered" evidence="1">
    <location>
        <begin position="174"/>
        <end position="211"/>
    </location>
</feature>
<feature type="compositionally biased region" description="Basic and acidic residues" evidence="1">
    <location>
        <begin position="397"/>
        <end position="449"/>
    </location>
</feature>
<feature type="region of interest" description="Disordered" evidence="1">
    <location>
        <begin position="545"/>
        <end position="652"/>
    </location>
</feature>
<feature type="compositionally biased region" description="Basic and acidic residues" evidence="1">
    <location>
        <begin position="545"/>
        <end position="555"/>
    </location>
</feature>
<organism evidence="3 4">
    <name type="scientific">Neonectria punicea</name>
    <dbReference type="NCBI Taxonomy" id="979145"/>
    <lineage>
        <taxon>Eukaryota</taxon>
        <taxon>Fungi</taxon>
        <taxon>Dikarya</taxon>
        <taxon>Ascomycota</taxon>
        <taxon>Pezizomycotina</taxon>
        <taxon>Sordariomycetes</taxon>
        <taxon>Hypocreomycetidae</taxon>
        <taxon>Hypocreales</taxon>
        <taxon>Nectriaceae</taxon>
        <taxon>Neonectria</taxon>
    </lineage>
</organism>
<keyword evidence="4" id="KW-1185">Reference proteome</keyword>
<dbReference type="Pfam" id="PF10382">
    <property type="entry name" value="ZGRF1-like_N"/>
    <property type="match status" value="1"/>
</dbReference>
<evidence type="ECO:0000313" key="3">
    <source>
        <dbReference type="EMBL" id="KAK7413569.1"/>
    </source>
</evidence>
<feature type="region of interest" description="Disordered" evidence="1">
    <location>
        <begin position="115"/>
        <end position="141"/>
    </location>
</feature>
<dbReference type="PANTHER" id="PTHR28535">
    <property type="entry name" value="ZINC FINGER GRF-TYPE CONTAINING 1"/>
    <property type="match status" value="1"/>
</dbReference>
<feature type="region of interest" description="Disordered" evidence="1">
    <location>
        <begin position="772"/>
        <end position="823"/>
    </location>
</feature>
<evidence type="ECO:0000313" key="4">
    <source>
        <dbReference type="Proteomes" id="UP001498476"/>
    </source>
</evidence>
<dbReference type="PANTHER" id="PTHR28535:SF1">
    <property type="entry name" value="PROTEIN ZGRF1"/>
    <property type="match status" value="1"/>
</dbReference>
<gene>
    <name evidence="3" type="ORF">QQX98_007578</name>
</gene>
<feature type="compositionally biased region" description="Polar residues" evidence="1">
    <location>
        <begin position="708"/>
        <end position="724"/>
    </location>
</feature>